<dbReference type="STRING" id="472175.EL18_01504"/>
<feature type="signal peptide" evidence="2">
    <location>
        <begin position="1"/>
        <end position="21"/>
    </location>
</feature>
<dbReference type="Proteomes" id="UP000053675">
    <property type="component" value="Unassembled WGS sequence"/>
</dbReference>
<evidence type="ECO:0000256" key="1">
    <source>
        <dbReference type="ARBA" id="ARBA00022801"/>
    </source>
</evidence>
<organism evidence="4 5">
    <name type="scientific">Nitratireductor basaltis</name>
    <dbReference type="NCBI Taxonomy" id="472175"/>
    <lineage>
        <taxon>Bacteria</taxon>
        <taxon>Pseudomonadati</taxon>
        <taxon>Pseudomonadota</taxon>
        <taxon>Alphaproteobacteria</taxon>
        <taxon>Hyphomicrobiales</taxon>
        <taxon>Phyllobacteriaceae</taxon>
        <taxon>Nitratireductor</taxon>
    </lineage>
</organism>
<dbReference type="OrthoDB" id="9771666at2"/>
<keyword evidence="5" id="KW-1185">Reference proteome</keyword>
<dbReference type="RefSeq" id="WP_081871115.1">
    <property type="nucleotide sequence ID" value="NZ_JMQM01000001.1"/>
</dbReference>
<dbReference type="PANTHER" id="PTHR48081">
    <property type="entry name" value="AB HYDROLASE SUPERFAMILY PROTEIN C4A8.06C"/>
    <property type="match status" value="1"/>
</dbReference>
<dbReference type="AlphaFoldDB" id="A0A084UBY3"/>
<feature type="domain" description="BD-FAE-like" evidence="3">
    <location>
        <begin position="58"/>
        <end position="149"/>
    </location>
</feature>
<dbReference type="eggNOG" id="COG0657">
    <property type="taxonomic scope" value="Bacteria"/>
</dbReference>
<proteinExistence type="predicted"/>
<evidence type="ECO:0000313" key="4">
    <source>
        <dbReference type="EMBL" id="KFB10469.1"/>
    </source>
</evidence>
<dbReference type="EMBL" id="JMQM01000001">
    <property type="protein sequence ID" value="KFB10469.1"/>
    <property type="molecule type" value="Genomic_DNA"/>
</dbReference>
<comment type="caution">
    <text evidence="4">The sequence shown here is derived from an EMBL/GenBank/DDBJ whole genome shotgun (WGS) entry which is preliminary data.</text>
</comment>
<dbReference type="PANTHER" id="PTHR48081:SF33">
    <property type="entry name" value="KYNURENINE FORMAMIDASE"/>
    <property type="match status" value="1"/>
</dbReference>
<dbReference type="InterPro" id="IPR029058">
    <property type="entry name" value="AB_hydrolase_fold"/>
</dbReference>
<evidence type="ECO:0000313" key="5">
    <source>
        <dbReference type="Proteomes" id="UP000053675"/>
    </source>
</evidence>
<dbReference type="SUPFAM" id="SSF53474">
    <property type="entry name" value="alpha/beta-Hydrolases"/>
    <property type="match status" value="1"/>
</dbReference>
<dbReference type="Pfam" id="PF20434">
    <property type="entry name" value="BD-FAE"/>
    <property type="match status" value="1"/>
</dbReference>
<reference evidence="4 5" key="1">
    <citation type="submission" date="2014-05" db="EMBL/GenBank/DDBJ databases">
        <title>Draft Genome Sequence of Nitratireductor basaltis Strain UMTGB225, A Marine Bacterium Isolated from Green Barrel Tunicate.</title>
        <authorList>
            <person name="Gan H.Y."/>
        </authorList>
    </citation>
    <scope>NUCLEOTIDE SEQUENCE [LARGE SCALE GENOMIC DNA]</scope>
    <source>
        <strain evidence="4 5">UMTGB225</strain>
    </source>
</reference>
<name>A0A084UBY3_9HYPH</name>
<dbReference type="Gene3D" id="3.40.50.1820">
    <property type="entry name" value="alpha/beta hydrolase"/>
    <property type="match status" value="1"/>
</dbReference>
<feature type="chain" id="PRO_5015727033" evidence="2">
    <location>
        <begin position="22"/>
        <end position="281"/>
    </location>
</feature>
<accession>A0A084UBY3</accession>
<evidence type="ECO:0000259" key="3">
    <source>
        <dbReference type="Pfam" id="PF20434"/>
    </source>
</evidence>
<sequence length="281" mass="30720">MLRPLKLAIFLLITSLTFAHAGQLHDGVAYTRGLALDIHTPQVKRASALNLFSLAGGRDRPIVVYVHGGGWVKGNRKKVYSLPQWLNAKGYVLVAIDYRKVPATTVEGQVQDLAQSVKWLRRNARRYGGDPNRIVLMGHSAGAHLVALCEARKLCGNIRGVIPNDVQAYDMVAYAGMRGSLGYPYLDAFGSNPQNWVRWSPVTYARQGSGYAPHLFLHSGSNGARRRALTNGYANVLRARGTSVAVFDGGRYTHGSIARKLGQPGDPATVTIERFLAQVTR</sequence>
<keyword evidence="1" id="KW-0378">Hydrolase</keyword>
<dbReference type="InterPro" id="IPR049492">
    <property type="entry name" value="BD-FAE-like_dom"/>
</dbReference>
<gene>
    <name evidence="4" type="ORF">EL18_01504</name>
</gene>
<dbReference type="PATRIC" id="fig|472175.3.peg.1516"/>
<dbReference type="InterPro" id="IPR050300">
    <property type="entry name" value="GDXG_lipolytic_enzyme"/>
</dbReference>
<evidence type="ECO:0000256" key="2">
    <source>
        <dbReference type="SAM" id="SignalP"/>
    </source>
</evidence>
<keyword evidence="2" id="KW-0732">Signal</keyword>
<protein>
    <submittedName>
        <fullName evidence="4">Esterase/lipase</fullName>
    </submittedName>
</protein>
<dbReference type="ESTHER" id="9rhiz-a0a084uby3">
    <property type="family name" value="BD-FAE"/>
</dbReference>
<dbReference type="GO" id="GO:0016787">
    <property type="term" value="F:hydrolase activity"/>
    <property type="evidence" value="ECO:0007669"/>
    <property type="project" value="UniProtKB-KW"/>
</dbReference>